<dbReference type="Pfam" id="PF01490">
    <property type="entry name" value="Aa_trans"/>
    <property type="match status" value="2"/>
</dbReference>
<dbReference type="Proteomes" id="UP000184188">
    <property type="component" value="Unassembled WGS sequence"/>
</dbReference>
<dbReference type="GO" id="GO:0015179">
    <property type="term" value="F:L-amino acid transmembrane transporter activity"/>
    <property type="evidence" value="ECO:0007669"/>
    <property type="project" value="TreeGrafter"/>
</dbReference>
<organism evidence="8 9">
    <name type="scientific">Penicilliopsis zonata CBS 506.65</name>
    <dbReference type="NCBI Taxonomy" id="1073090"/>
    <lineage>
        <taxon>Eukaryota</taxon>
        <taxon>Fungi</taxon>
        <taxon>Dikarya</taxon>
        <taxon>Ascomycota</taxon>
        <taxon>Pezizomycotina</taxon>
        <taxon>Eurotiomycetes</taxon>
        <taxon>Eurotiomycetidae</taxon>
        <taxon>Eurotiales</taxon>
        <taxon>Aspergillaceae</taxon>
        <taxon>Penicilliopsis</taxon>
    </lineage>
</organism>
<dbReference type="STRING" id="1073090.A0A1L9SLG2"/>
<protein>
    <recommendedName>
        <fullName evidence="7">Amino acid transporter transmembrane domain-containing protein</fullName>
    </recommendedName>
</protein>
<gene>
    <name evidence="8" type="ORF">ASPZODRAFT_141579</name>
</gene>
<feature type="transmembrane region" description="Helical" evidence="6">
    <location>
        <begin position="410"/>
        <end position="435"/>
    </location>
</feature>
<dbReference type="AlphaFoldDB" id="A0A1L9SLG2"/>
<feature type="transmembrane region" description="Helical" evidence="6">
    <location>
        <begin position="205"/>
        <end position="227"/>
    </location>
</feature>
<dbReference type="PANTHER" id="PTHR22950">
    <property type="entry name" value="AMINO ACID TRANSPORTER"/>
    <property type="match status" value="1"/>
</dbReference>
<dbReference type="VEuPathDB" id="FungiDB:ASPZODRAFT_141579"/>
<accession>A0A1L9SLG2</accession>
<evidence type="ECO:0000259" key="7">
    <source>
        <dbReference type="Pfam" id="PF01490"/>
    </source>
</evidence>
<dbReference type="GeneID" id="34611228"/>
<proteinExistence type="inferred from homology"/>
<evidence type="ECO:0000256" key="5">
    <source>
        <dbReference type="ARBA" id="ARBA00023136"/>
    </source>
</evidence>
<evidence type="ECO:0000256" key="6">
    <source>
        <dbReference type="SAM" id="Phobius"/>
    </source>
</evidence>
<evidence type="ECO:0000313" key="9">
    <source>
        <dbReference type="Proteomes" id="UP000184188"/>
    </source>
</evidence>
<dbReference type="OrthoDB" id="40134at2759"/>
<evidence type="ECO:0000256" key="3">
    <source>
        <dbReference type="ARBA" id="ARBA00022692"/>
    </source>
</evidence>
<keyword evidence="3 6" id="KW-0812">Transmembrane</keyword>
<feature type="transmembrane region" description="Helical" evidence="6">
    <location>
        <begin position="173"/>
        <end position="193"/>
    </location>
</feature>
<dbReference type="GO" id="GO:0016020">
    <property type="term" value="C:membrane"/>
    <property type="evidence" value="ECO:0007669"/>
    <property type="project" value="UniProtKB-SubCell"/>
</dbReference>
<feature type="transmembrane region" description="Helical" evidence="6">
    <location>
        <begin position="321"/>
        <end position="342"/>
    </location>
</feature>
<name>A0A1L9SLG2_9EURO</name>
<feature type="transmembrane region" description="Helical" evidence="6">
    <location>
        <begin position="247"/>
        <end position="268"/>
    </location>
</feature>
<evidence type="ECO:0000256" key="2">
    <source>
        <dbReference type="ARBA" id="ARBA00008066"/>
    </source>
</evidence>
<sequence>MRLLHDTGVTFEEYQYYAARTRAEEDSLPPPPEASGVQAILTRLIPNLKTEEPLTEDTVHHNVSDLRQRMHISDEEWANASRAVRTASAGAVFYLITTDILGPFSLPYALATTGWGFSFQAWLRHVHCVWSHGRIYSGYLLWSAFMGLDSHEFPLNNYGDIAFRVYGHTVRHVFNFLQVIQLIFMVSAIIISNGQALSEAAKFNLCYAVCCLVWALIGFFLGQIRTLRQFSWLPVQTSVGLPNTTNFSAAIVGLMQAVYAYGGAMIFVEFMSELRQPRDFLKGMWSAQLFIYLCYMVYGMIMYHFQGQYCVNPSYLSIPGYSIQTAGNVMAMVSALIAAILYGNIGAKAITSAVCILQFSYTFPPFLHIAYNIQRHAVLPGEGFDPATGQTLRHDGGLPRIWRGFFAKYWYVNVFNVIYFLGALATAGIGIWSAIEGLIEVYAEPQEGAFVCHSPLE</sequence>
<evidence type="ECO:0000313" key="8">
    <source>
        <dbReference type="EMBL" id="OJJ48035.1"/>
    </source>
</evidence>
<keyword evidence="4 6" id="KW-1133">Transmembrane helix</keyword>
<keyword evidence="5 6" id="KW-0472">Membrane</keyword>
<reference evidence="9" key="1">
    <citation type="journal article" date="2017" name="Genome Biol.">
        <title>Comparative genomics reveals high biological diversity and specific adaptations in the industrially and medically important fungal genus Aspergillus.</title>
        <authorList>
            <person name="de Vries R.P."/>
            <person name="Riley R."/>
            <person name="Wiebenga A."/>
            <person name="Aguilar-Osorio G."/>
            <person name="Amillis S."/>
            <person name="Uchima C.A."/>
            <person name="Anderluh G."/>
            <person name="Asadollahi M."/>
            <person name="Askin M."/>
            <person name="Barry K."/>
            <person name="Battaglia E."/>
            <person name="Bayram O."/>
            <person name="Benocci T."/>
            <person name="Braus-Stromeyer S.A."/>
            <person name="Caldana C."/>
            <person name="Canovas D."/>
            <person name="Cerqueira G.C."/>
            <person name="Chen F."/>
            <person name="Chen W."/>
            <person name="Choi C."/>
            <person name="Clum A."/>
            <person name="Dos Santos R.A."/>
            <person name="Damasio A.R."/>
            <person name="Diallinas G."/>
            <person name="Emri T."/>
            <person name="Fekete E."/>
            <person name="Flipphi M."/>
            <person name="Freyberg S."/>
            <person name="Gallo A."/>
            <person name="Gournas C."/>
            <person name="Habgood R."/>
            <person name="Hainaut M."/>
            <person name="Harispe M.L."/>
            <person name="Henrissat B."/>
            <person name="Hilden K.S."/>
            <person name="Hope R."/>
            <person name="Hossain A."/>
            <person name="Karabika E."/>
            <person name="Karaffa L."/>
            <person name="Karanyi Z."/>
            <person name="Krasevec N."/>
            <person name="Kuo A."/>
            <person name="Kusch H."/>
            <person name="LaButti K."/>
            <person name="Lagendijk E.L."/>
            <person name="Lapidus A."/>
            <person name="Levasseur A."/>
            <person name="Lindquist E."/>
            <person name="Lipzen A."/>
            <person name="Logrieco A.F."/>
            <person name="MacCabe A."/>
            <person name="Maekelae M.R."/>
            <person name="Malavazi I."/>
            <person name="Melin P."/>
            <person name="Meyer V."/>
            <person name="Mielnichuk N."/>
            <person name="Miskei M."/>
            <person name="Molnar A.P."/>
            <person name="Mule G."/>
            <person name="Ngan C.Y."/>
            <person name="Orejas M."/>
            <person name="Orosz E."/>
            <person name="Ouedraogo J.P."/>
            <person name="Overkamp K.M."/>
            <person name="Park H.-S."/>
            <person name="Perrone G."/>
            <person name="Piumi F."/>
            <person name="Punt P.J."/>
            <person name="Ram A.F."/>
            <person name="Ramon A."/>
            <person name="Rauscher S."/>
            <person name="Record E."/>
            <person name="Riano-Pachon D.M."/>
            <person name="Robert V."/>
            <person name="Roehrig J."/>
            <person name="Ruller R."/>
            <person name="Salamov A."/>
            <person name="Salih N.S."/>
            <person name="Samson R.A."/>
            <person name="Sandor E."/>
            <person name="Sanguinetti M."/>
            <person name="Schuetze T."/>
            <person name="Sepcic K."/>
            <person name="Shelest E."/>
            <person name="Sherlock G."/>
            <person name="Sophianopoulou V."/>
            <person name="Squina F.M."/>
            <person name="Sun H."/>
            <person name="Susca A."/>
            <person name="Todd R.B."/>
            <person name="Tsang A."/>
            <person name="Unkles S.E."/>
            <person name="van de Wiele N."/>
            <person name="van Rossen-Uffink D."/>
            <person name="Oliveira J.V."/>
            <person name="Vesth T.C."/>
            <person name="Visser J."/>
            <person name="Yu J.-H."/>
            <person name="Zhou M."/>
            <person name="Andersen M.R."/>
            <person name="Archer D.B."/>
            <person name="Baker S.E."/>
            <person name="Benoit I."/>
            <person name="Brakhage A.A."/>
            <person name="Braus G.H."/>
            <person name="Fischer R."/>
            <person name="Frisvad J.C."/>
            <person name="Goldman G.H."/>
            <person name="Houbraken J."/>
            <person name="Oakley B."/>
            <person name="Pocsi I."/>
            <person name="Scazzocchio C."/>
            <person name="Seiboth B."/>
            <person name="vanKuyk P.A."/>
            <person name="Wortman J."/>
            <person name="Dyer P.S."/>
            <person name="Grigoriev I.V."/>
        </authorList>
    </citation>
    <scope>NUCLEOTIDE SEQUENCE [LARGE SCALE GENOMIC DNA]</scope>
    <source>
        <strain evidence="9">CBS 506.65</strain>
    </source>
</reference>
<dbReference type="RefSeq" id="XP_022582545.1">
    <property type="nucleotide sequence ID" value="XM_022724763.1"/>
</dbReference>
<evidence type="ECO:0000256" key="1">
    <source>
        <dbReference type="ARBA" id="ARBA00004141"/>
    </source>
</evidence>
<keyword evidence="9" id="KW-1185">Reference proteome</keyword>
<comment type="similarity">
    <text evidence="2">Belongs to the amino acid/polyamine transporter 2 family.</text>
</comment>
<evidence type="ECO:0000256" key="4">
    <source>
        <dbReference type="ARBA" id="ARBA00022989"/>
    </source>
</evidence>
<feature type="domain" description="Amino acid transporter transmembrane" evidence="7">
    <location>
        <begin position="245"/>
        <end position="339"/>
    </location>
</feature>
<comment type="subcellular location">
    <subcellularLocation>
        <location evidence="1">Membrane</location>
        <topology evidence="1">Multi-pass membrane protein</topology>
    </subcellularLocation>
</comment>
<dbReference type="EMBL" id="KV878340">
    <property type="protein sequence ID" value="OJJ48035.1"/>
    <property type="molecule type" value="Genomic_DNA"/>
</dbReference>
<dbReference type="InterPro" id="IPR013057">
    <property type="entry name" value="AA_transpt_TM"/>
</dbReference>
<dbReference type="PANTHER" id="PTHR22950:SF461">
    <property type="entry name" value="AMINO ACID TRANSPORTER TRANSMEMBRANE DOMAIN-CONTAINING PROTEIN"/>
    <property type="match status" value="1"/>
</dbReference>
<feature type="domain" description="Amino acid transporter transmembrane" evidence="7">
    <location>
        <begin position="86"/>
        <end position="233"/>
    </location>
</feature>
<feature type="transmembrane region" description="Helical" evidence="6">
    <location>
        <begin position="280"/>
        <end position="301"/>
    </location>
</feature>